<protein>
    <submittedName>
        <fullName evidence="1">Uncharacterized protein</fullName>
    </submittedName>
</protein>
<sequence length="64" mass="7511">MDYFIDHVQKKIHRKLYAGDRCGFLKTPVEQREFTASSSYVNSLRGEQRYSECPHCQSPPFLNT</sequence>
<name>A0A1Q2L313_9BACL</name>
<evidence type="ECO:0000313" key="2">
    <source>
        <dbReference type="Proteomes" id="UP000188184"/>
    </source>
</evidence>
<keyword evidence="2" id="KW-1185">Reference proteome</keyword>
<dbReference type="RefSeq" id="WP_077590731.1">
    <property type="nucleotide sequence ID" value="NZ_CP019640.1"/>
</dbReference>
<dbReference type="AlphaFoldDB" id="A0A1Q2L313"/>
<proteinExistence type="predicted"/>
<reference evidence="1 2" key="1">
    <citation type="submission" date="2017-02" db="EMBL/GenBank/DDBJ databases">
        <title>The complete genomic sequence of a novel cold adapted crude oil-degrading bacterium Planococcus qaidamina Y42.</title>
        <authorList>
            <person name="Yang R."/>
        </authorList>
    </citation>
    <scope>NUCLEOTIDE SEQUENCE [LARGE SCALE GENOMIC DNA]</scope>
    <source>
        <strain evidence="1 2">Y42</strain>
    </source>
</reference>
<evidence type="ECO:0000313" key="1">
    <source>
        <dbReference type="EMBL" id="AQQ54830.1"/>
    </source>
</evidence>
<accession>A0A1Q2L313</accession>
<dbReference type="Proteomes" id="UP000188184">
    <property type="component" value="Chromosome"/>
</dbReference>
<organism evidence="1 2">
    <name type="scientific">Planococcus lenghuensis</name>
    <dbReference type="NCBI Taxonomy" id="2213202"/>
    <lineage>
        <taxon>Bacteria</taxon>
        <taxon>Bacillati</taxon>
        <taxon>Bacillota</taxon>
        <taxon>Bacilli</taxon>
        <taxon>Bacillales</taxon>
        <taxon>Caryophanaceae</taxon>
        <taxon>Planococcus</taxon>
    </lineage>
</organism>
<dbReference type="OrthoDB" id="2454248at2"/>
<dbReference type="EMBL" id="CP019640">
    <property type="protein sequence ID" value="AQQ54830.1"/>
    <property type="molecule type" value="Genomic_DNA"/>
</dbReference>
<dbReference type="KEGG" id="pmar:B0X71_18135"/>
<gene>
    <name evidence="1" type="ORF">B0X71_18135</name>
</gene>